<gene>
    <name evidence="1" type="ORF">TRIUR3_01100</name>
</gene>
<dbReference type="AlphaFoldDB" id="M8A509"/>
<name>M8A509_TRIUA</name>
<protein>
    <submittedName>
        <fullName evidence="1">Uncharacterized protein</fullName>
    </submittedName>
</protein>
<organism evidence="1">
    <name type="scientific">Triticum urartu</name>
    <name type="common">Red wild einkorn</name>
    <name type="synonym">Crithodium urartu</name>
    <dbReference type="NCBI Taxonomy" id="4572"/>
    <lineage>
        <taxon>Eukaryota</taxon>
        <taxon>Viridiplantae</taxon>
        <taxon>Streptophyta</taxon>
        <taxon>Embryophyta</taxon>
        <taxon>Tracheophyta</taxon>
        <taxon>Spermatophyta</taxon>
        <taxon>Magnoliopsida</taxon>
        <taxon>Liliopsida</taxon>
        <taxon>Poales</taxon>
        <taxon>Poaceae</taxon>
        <taxon>BOP clade</taxon>
        <taxon>Pooideae</taxon>
        <taxon>Triticodae</taxon>
        <taxon>Triticeae</taxon>
        <taxon>Triticinae</taxon>
        <taxon>Triticum</taxon>
    </lineage>
</organism>
<evidence type="ECO:0000313" key="1">
    <source>
        <dbReference type="EMBL" id="EMS67467.1"/>
    </source>
</evidence>
<sequence>MAGVGGGGALLPPLSLGWLVRDGHAGGDAGLPRGPAAQWQARGTAADSPSWWRRSDVLETWCGAEASPFLGGVVRDGLTRSGRISLRWVVLWHGLRAAGVVGGWLRHGFLRLGSVEVLDFAAAVSKRVVGSRRRWMLDGRRYRLPLGGQRCRLHGAPCLDLELPDLMERCPSLPVRCSTRVSMLRRCLVARFGGGRMLWHRCRVRLRMPGRRPRMMGYTVGFFGRFRGSAAPLGYMGGKGCSGGRLWLASTMPKSGVATLALVAEVFGMPLLVQEKASRLAPARGCRSLLEGIVMDLDPVPWLRVKTLVFLLGLDSGDGSRRHPPEGVVVEPRHRRSGLDEVLG</sequence>
<dbReference type="EMBL" id="KD019069">
    <property type="protein sequence ID" value="EMS67467.1"/>
    <property type="molecule type" value="Genomic_DNA"/>
</dbReference>
<proteinExistence type="predicted"/>
<reference evidence="1" key="1">
    <citation type="journal article" date="2013" name="Nature">
        <title>Draft genome of the wheat A-genome progenitor Triticum urartu.</title>
        <authorList>
            <person name="Ling H.Q."/>
            <person name="Zhao S."/>
            <person name="Liu D."/>
            <person name="Wang J."/>
            <person name="Sun H."/>
            <person name="Zhang C."/>
            <person name="Fan H."/>
            <person name="Li D."/>
            <person name="Dong L."/>
            <person name="Tao Y."/>
            <person name="Gao C."/>
            <person name="Wu H."/>
            <person name="Li Y."/>
            <person name="Cui Y."/>
            <person name="Guo X."/>
            <person name="Zheng S."/>
            <person name="Wang B."/>
            <person name="Yu K."/>
            <person name="Liang Q."/>
            <person name="Yang W."/>
            <person name="Lou X."/>
            <person name="Chen J."/>
            <person name="Feng M."/>
            <person name="Jian J."/>
            <person name="Zhang X."/>
            <person name="Luo G."/>
            <person name="Jiang Y."/>
            <person name="Liu J."/>
            <person name="Wang Z."/>
            <person name="Sha Y."/>
            <person name="Zhang B."/>
            <person name="Wu H."/>
            <person name="Tang D."/>
            <person name="Shen Q."/>
            <person name="Xue P."/>
            <person name="Zou S."/>
            <person name="Wang X."/>
            <person name="Liu X."/>
            <person name="Wang F."/>
            <person name="Yang Y."/>
            <person name="An X."/>
            <person name="Dong Z."/>
            <person name="Zhang K."/>
            <person name="Zhang X."/>
            <person name="Luo M.C."/>
            <person name="Dvorak J."/>
            <person name="Tong Y."/>
            <person name="Wang J."/>
            <person name="Yang H."/>
            <person name="Li Z."/>
            <person name="Wang D."/>
            <person name="Zhang A."/>
            <person name="Wang J."/>
        </authorList>
    </citation>
    <scope>NUCLEOTIDE SEQUENCE</scope>
</reference>
<accession>M8A509</accession>